<reference evidence="1 2" key="1">
    <citation type="submission" date="2021-11" db="EMBL/GenBank/DDBJ databases">
        <title>Black yeast isolated from Biological Soil Crust.</title>
        <authorList>
            <person name="Kurbessoian T."/>
        </authorList>
    </citation>
    <scope>NUCLEOTIDE SEQUENCE [LARGE SCALE GENOMIC DNA]</scope>
    <source>
        <strain evidence="1 2">CCFEE 5522</strain>
    </source>
</reference>
<evidence type="ECO:0000313" key="2">
    <source>
        <dbReference type="Proteomes" id="UP001324427"/>
    </source>
</evidence>
<dbReference type="AlphaFoldDB" id="A0AAV9JG75"/>
<evidence type="ECO:0008006" key="3">
    <source>
        <dbReference type="Google" id="ProtNLM"/>
    </source>
</evidence>
<accession>A0AAV9JG75</accession>
<organism evidence="1 2">
    <name type="scientific">Oleoguttula mirabilis</name>
    <dbReference type="NCBI Taxonomy" id="1507867"/>
    <lineage>
        <taxon>Eukaryota</taxon>
        <taxon>Fungi</taxon>
        <taxon>Dikarya</taxon>
        <taxon>Ascomycota</taxon>
        <taxon>Pezizomycotina</taxon>
        <taxon>Dothideomycetes</taxon>
        <taxon>Dothideomycetidae</taxon>
        <taxon>Mycosphaerellales</taxon>
        <taxon>Teratosphaeriaceae</taxon>
        <taxon>Oleoguttula</taxon>
    </lineage>
</organism>
<keyword evidence="2" id="KW-1185">Reference proteome</keyword>
<dbReference type="Proteomes" id="UP001324427">
    <property type="component" value="Unassembled WGS sequence"/>
</dbReference>
<gene>
    <name evidence="1" type="ORF">LTR36_004852</name>
</gene>
<dbReference type="EMBL" id="JAVFHQ010000029">
    <property type="protein sequence ID" value="KAK4543819.1"/>
    <property type="molecule type" value="Genomic_DNA"/>
</dbReference>
<comment type="caution">
    <text evidence="1">The sequence shown here is derived from an EMBL/GenBank/DDBJ whole genome shotgun (WGS) entry which is preliminary data.</text>
</comment>
<sequence length="300" mass="34251">MRHRKPFRLDAPTNAQEIARMNSFIDNIYDKHIMSSNEDTALPNDGLLSPTSLPPIVTLPKELLDDIFERVFTADVLPRISIDSAMAVWKDMLRPFRVHPYLFTVALKEPPKYTIVQLDLGDALLDRFANDKGYLMKWAPRKTISTSILNRIVHLHLTVPLGGVRIPFSMPQHVKLAYQAFYVLRNLKHFFPALRTLYVKLNIATLKVPFVVGDPVIPPVIRMWYQPTDVLGQDEAAVRASIEEIVAILQRLELRDVRLASTPYRDFGRPGDWEMAAKELANVVKRMFAEVEGGKAQRLI</sequence>
<name>A0AAV9JG75_9PEZI</name>
<evidence type="ECO:0000313" key="1">
    <source>
        <dbReference type="EMBL" id="KAK4543819.1"/>
    </source>
</evidence>
<proteinExistence type="predicted"/>
<protein>
    <recommendedName>
        <fullName evidence="3">F-box domain-containing protein</fullName>
    </recommendedName>
</protein>